<protein>
    <submittedName>
        <fullName evidence="2">Uncharacterized protein</fullName>
    </submittedName>
</protein>
<evidence type="ECO:0000313" key="2">
    <source>
        <dbReference type="EMBL" id="GIE03379.1"/>
    </source>
</evidence>
<sequence length="77" mass="8718">MIRMPMGNQNRIHVADRDVRKQRLVSGIPRINKQDKPIMLNQISATTPILLGITPSPTKHSDTHAPPYERTALLRNP</sequence>
<feature type="region of interest" description="Disordered" evidence="1">
    <location>
        <begin position="55"/>
        <end position="77"/>
    </location>
</feature>
<dbReference type="EMBL" id="BOML01000037">
    <property type="protein sequence ID" value="GIE03379.1"/>
    <property type="molecule type" value="Genomic_DNA"/>
</dbReference>
<keyword evidence="3" id="KW-1185">Reference proteome</keyword>
<name>A0ABQ3Z0L6_9ACTN</name>
<dbReference type="Proteomes" id="UP000637628">
    <property type="component" value="Unassembled WGS sequence"/>
</dbReference>
<comment type="caution">
    <text evidence="2">The sequence shown here is derived from an EMBL/GenBank/DDBJ whole genome shotgun (WGS) entry which is preliminary data.</text>
</comment>
<evidence type="ECO:0000313" key="3">
    <source>
        <dbReference type="Proteomes" id="UP000637628"/>
    </source>
</evidence>
<gene>
    <name evidence="2" type="ORF">Adu01nite_47290</name>
</gene>
<evidence type="ECO:0000256" key="1">
    <source>
        <dbReference type="SAM" id="MobiDB-lite"/>
    </source>
</evidence>
<accession>A0ABQ3Z0L6</accession>
<organism evidence="2 3">
    <name type="scientific">Paractinoplanes durhamensis</name>
    <dbReference type="NCBI Taxonomy" id="113563"/>
    <lineage>
        <taxon>Bacteria</taxon>
        <taxon>Bacillati</taxon>
        <taxon>Actinomycetota</taxon>
        <taxon>Actinomycetes</taxon>
        <taxon>Micromonosporales</taxon>
        <taxon>Micromonosporaceae</taxon>
        <taxon>Paractinoplanes</taxon>
    </lineage>
</organism>
<proteinExistence type="predicted"/>
<reference evidence="2 3" key="1">
    <citation type="submission" date="2021-01" db="EMBL/GenBank/DDBJ databases">
        <title>Whole genome shotgun sequence of Actinoplanes durhamensis NBRC 14914.</title>
        <authorList>
            <person name="Komaki H."/>
            <person name="Tamura T."/>
        </authorList>
    </citation>
    <scope>NUCLEOTIDE SEQUENCE [LARGE SCALE GENOMIC DNA]</scope>
    <source>
        <strain evidence="2 3">NBRC 14914</strain>
    </source>
</reference>